<evidence type="ECO:0000256" key="9">
    <source>
        <dbReference type="ARBA" id="ARBA00023098"/>
    </source>
</evidence>
<dbReference type="GO" id="GO:0008654">
    <property type="term" value="P:phospholipid biosynthetic process"/>
    <property type="evidence" value="ECO:0007669"/>
    <property type="project" value="UniProtKB-KW"/>
</dbReference>
<feature type="transmembrane region" description="Helical" evidence="14">
    <location>
        <begin position="55"/>
        <end position="88"/>
    </location>
</feature>
<dbReference type="AlphaFoldDB" id="A0A9W7G521"/>
<feature type="transmembrane region" description="Helical" evidence="14">
    <location>
        <begin position="136"/>
        <end position="156"/>
    </location>
</feature>
<keyword evidence="7" id="KW-0106">Calcium</keyword>
<name>A0A9W7G521_9STRA</name>
<evidence type="ECO:0000256" key="12">
    <source>
        <dbReference type="ARBA" id="ARBA00023264"/>
    </source>
</evidence>
<keyword evidence="9" id="KW-0443">Lipid metabolism</keyword>
<evidence type="ECO:0000256" key="10">
    <source>
        <dbReference type="ARBA" id="ARBA00023136"/>
    </source>
</evidence>
<protein>
    <recommendedName>
        <fullName evidence="15">EF-hand domain-containing protein</fullName>
    </recommendedName>
</protein>
<keyword evidence="10 14" id="KW-0472">Membrane</keyword>
<dbReference type="SUPFAM" id="SSF47473">
    <property type="entry name" value="EF-hand"/>
    <property type="match status" value="1"/>
</dbReference>
<dbReference type="GO" id="GO:0005509">
    <property type="term" value="F:calcium ion binding"/>
    <property type="evidence" value="ECO:0007669"/>
    <property type="project" value="InterPro"/>
</dbReference>
<dbReference type="PROSITE" id="PS00018">
    <property type="entry name" value="EF_HAND_1"/>
    <property type="match status" value="1"/>
</dbReference>
<evidence type="ECO:0000256" key="3">
    <source>
        <dbReference type="ARBA" id="ARBA00008655"/>
    </source>
</evidence>
<dbReference type="PANTHER" id="PTHR23063">
    <property type="entry name" value="PHOSPHOLIPID ACYLTRANSFERASE"/>
    <property type="match status" value="1"/>
</dbReference>
<feature type="domain" description="EF-hand" evidence="15">
    <location>
        <begin position="391"/>
        <end position="426"/>
    </location>
</feature>
<comment type="caution">
    <text evidence="16">The sequence shown here is derived from an EMBL/GenBank/DDBJ whole genome shotgun (WGS) entry which is preliminary data.</text>
</comment>
<evidence type="ECO:0000256" key="1">
    <source>
        <dbReference type="ARBA" id="ARBA00004370"/>
    </source>
</evidence>
<accession>A0A9W7G521</accession>
<keyword evidence="8 14" id="KW-1133">Transmembrane helix</keyword>
<evidence type="ECO:0000256" key="5">
    <source>
        <dbReference type="ARBA" id="ARBA00022679"/>
    </source>
</evidence>
<dbReference type="InterPro" id="IPR011992">
    <property type="entry name" value="EF-hand-dom_pair"/>
</dbReference>
<evidence type="ECO:0000256" key="2">
    <source>
        <dbReference type="ARBA" id="ARBA00005074"/>
    </source>
</evidence>
<dbReference type="Gene3D" id="1.10.238.10">
    <property type="entry name" value="EF-hand"/>
    <property type="match status" value="1"/>
</dbReference>
<keyword evidence="5" id="KW-0808">Transferase</keyword>
<organism evidence="16 17">
    <name type="scientific">Triparma columacea</name>
    <dbReference type="NCBI Taxonomy" id="722753"/>
    <lineage>
        <taxon>Eukaryota</taxon>
        <taxon>Sar</taxon>
        <taxon>Stramenopiles</taxon>
        <taxon>Ochrophyta</taxon>
        <taxon>Bolidophyceae</taxon>
        <taxon>Parmales</taxon>
        <taxon>Triparmaceae</taxon>
        <taxon>Triparma</taxon>
    </lineage>
</organism>
<dbReference type="SMART" id="SM00054">
    <property type="entry name" value="EFh"/>
    <property type="match status" value="3"/>
</dbReference>
<dbReference type="OrthoDB" id="272512at2759"/>
<evidence type="ECO:0000256" key="13">
    <source>
        <dbReference type="ARBA" id="ARBA00023315"/>
    </source>
</evidence>
<dbReference type="InterPro" id="IPR018247">
    <property type="entry name" value="EF_Hand_1_Ca_BS"/>
</dbReference>
<dbReference type="CDD" id="cd07991">
    <property type="entry name" value="LPLAT_LPCAT1-like"/>
    <property type="match status" value="1"/>
</dbReference>
<reference evidence="17" key="1">
    <citation type="journal article" date="2023" name="Commun. Biol.">
        <title>Genome analysis of Parmales, the sister group of diatoms, reveals the evolutionary specialization of diatoms from phago-mixotrophs to photoautotrophs.</title>
        <authorList>
            <person name="Ban H."/>
            <person name="Sato S."/>
            <person name="Yoshikawa S."/>
            <person name="Yamada K."/>
            <person name="Nakamura Y."/>
            <person name="Ichinomiya M."/>
            <person name="Sato N."/>
            <person name="Blanc-Mathieu R."/>
            <person name="Endo H."/>
            <person name="Kuwata A."/>
            <person name="Ogata H."/>
        </authorList>
    </citation>
    <scope>NUCLEOTIDE SEQUENCE [LARGE SCALE GENOMIC DNA]</scope>
</reference>
<dbReference type="GO" id="GO:0016020">
    <property type="term" value="C:membrane"/>
    <property type="evidence" value="ECO:0007669"/>
    <property type="project" value="UniProtKB-SubCell"/>
</dbReference>
<comment type="subcellular location">
    <subcellularLocation>
        <location evidence="1">Membrane</location>
    </subcellularLocation>
</comment>
<evidence type="ECO:0000259" key="15">
    <source>
        <dbReference type="PROSITE" id="PS50222"/>
    </source>
</evidence>
<proteinExistence type="inferred from homology"/>
<keyword evidence="12" id="KW-1208">Phospholipid metabolism</keyword>
<feature type="domain" description="EF-hand" evidence="15">
    <location>
        <begin position="476"/>
        <end position="505"/>
    </location>
</feature>
<dbReference type="Proteomes" id="UP001165065">
    <property type="component" value="Unassembled WGS sequence"/>
</dbReference>
<keyword evidence="13" id="KW-0012">Acyltransferase</keyword>
<comment type="similarity">
    <text evidence="3">Belongs to the 1-acyl-sn-glycerol-3-phosphate acyltransferase family.</text>
</comment>
<keyword evidence="11" id="KW-0594">Phospholipid biosynthesis</keyword>
<evidence type="ECO:0000313" key="17">
    <source>
        <dbReference type="Proteomes" id="UP001165065"/>
    </source>
</evidence>
<evidence type="ECO:0000256" key="11">
    <source>
        <dbReference type="ARBA" id="ARBA00023209"/>
    </source>
</evidence>
<feature type="transmembrane region" description="Helical" evidence="14">
    <location>
        <begin position="100"/>
        <end position="124"/>
    </location>
</feature>
<dbReference type="InterPro" id="IPR002048">
    <property type="entry name" value="EF_hand_dom"/>
</dbReference>
<evidence type="ECO:0000256" key="8">
    <source>
        <dbReference type="ARBA" id="ARBA00022989"/>
    </source>
</evidence>
<evidence type="ECO:0000256" key="7">
    <source>
        <dbReference type="ARBA" id="ARBA00022837"/>
    </source>
</evidence>
<comment type="pathway">
    <text evidence="2">Lipid metabolism; phospholipid metabolism.</text>
</comment>
<evidence type="ECO:0000256" key="14">
    <source>
        <dbReference type="SAM" id="Phobius"/>
    </source>
</evidence>
<dbReference type="EMBL" id="BRYA01000023">
    <property type="protein sequence ID" value="GMI32779.1"/>
    <property type="molecule type" value="Genomic_DNA"/>
</dbReference>
<dbReference type="SUPFAM" id="SSF69593">
    <property type="entry name" value="Glycerol-3-phosphate (1)-acyltransferase"/>
    <property type="match status" value="1"/>
</dbReference>
<sequence length="541" mass="61064">MNNDPDNATELTQISLDIDDPGSGVPCVKLKSKLRKVPDWALNDLPDSTYEKVKFWTLVLSGVVLIRVVLFIVFLLLGGLCGLVAAIGVDPDPQKPWPRWRTWVATPIMFFSRCLLFCAGFHWIEIDDRQKTKGQMVVIAPHTGLMDSFFITWYFLPSPISKSAVRNIPIFGSLCIALQTIFVDRDNSKEGPYSRKKVIETMKVRSNDTQFPRMCIFPEGTTNNGGCVMQFKKGAFTPGQPVTPILLTYPNEYYNCACSGRNGSDMSLIRCIFQFHNRMKAVILDAYEPNEEEKADPEKYARNVRDYMAKELNLPTTEHSYPDMFLGMEGASWKEPYYFDATFEMCEVKKMYSMELDDCKLLLKRFAEIDKEKGGSISLESFKTLLHLQTAEEEHTRRLYSFFDTADNGAIEFKDFLEGVALVSSSSTVAEKTTLAFVFSDKQGVGSVTAQNINTAAEEAKKLGLIDEIAPYLVDDKAIDEFDKDKDGRLSLAEYEELVASKESIIEPAVEVIKSQFGVCFESIKKKVEEERDAKMTTGEI</sequence>
<evidence type="ECO:0000256" key="6">
    <source>
        <dbReference type="ARBA" id="ARBA00022692"/>
    </source>
</evidence>
<evidence type="ECO:0000256" key="4">
    <source>
        <dbReference type="ARBA" id="ARBA00022516"/>
    </source>
</evidence>
<dbReference type="GO" id="GO:0008374">
    <property type="term" value="F:O-acyltransferase activity"/>
    <property type="evidence" value="ECO:0007669"/>
    <property type="project" value="InterPro"/>
</dbReference>
<gene>
    <name evidence="16" type="ORF">TrCOL_g9893</name>
</gene>
<keyword evidence="4" id="KW-0444">Lipid biosynthesis</keyword>
<dbReference type="InterPro" id="IPR045252">
    <property type="entry name" value="LPCAT1-like"/>
</dbReference>
<dbReference type="PANTHER" id="PTHR23063:SF52">
    <property type="entry name" value="LYSOPHOSPHATIDYLCHOLINE ACYLTRANSFERASE"/>
    <property type="match status" value="1"/>
</dbReference>
<dbReference type="SMART" id="SM00563">
    <property type="entry name" value="PlsC"/>
    <property type="match status" value="1"/>
</dbReference>
<dbReference type="Pfam" id="PF01553">
    <property type="entry name" value="Acyltransferase"/>
    <property type="match status" value="1"/>
</dbReference>
<dbReference type="PROSITE" id="PS50222">
    <property type="entry name" value="EF_HAND_2"/>
    <property type="match status" value="2"/>
</dbReference>
<keyword evidence="17" id="KW-1185">Reference proteome</keyword>
<evidence type="ECO:0000313" key="16">
    <source>
        <dbReference type="EMBL" id="GMI32779.1"/>
    </source>
</evidence>
<dbReference type="InterPro" id="IPR002123">
    <property type="entry name" value="Plipid/glycerol_acylTrfase"/>
</dbReference>
<keyword evidence="6 14" id="KW-0812">Transmembrane</keyword>